<dbReference type="InterPro" id="IPR029063">
    <property type="entry name" value="SAM-dependent_MTases_sf"/>
</dbReference>
<dbReference type="EMBL" id="PFFQ01000022">
    <property type="protein sequence ID" value="PIW17674.1"/>
    <property type="molecule type" value="Genomic_DNA"/>
</dbReference>
<evidence type="ECO:0000259" key="1">
    <source>
        <dbReference type="Pfam" id="PF13649"/>
    </source>
</evidence>
<reference evidence="2 3" key="1">
    <citation type="submission" date="2017-09" db="EMBL/GenBank/DDBJ databases">
        <title>Depth-based differentiation of microbial function through sediment-hosted aquifers and enrichment of novel symbionts in the deep terrestrial subsurface.</title>
        <authorList>
            <person name="Probst A.J."/>
            <person name="Ladd B."/>
            <person name="Jarett J.K."/>
            <person name="Geller-Mcgrath D.E."/>
            <person name="Sieber C.M."/>
            <person name="Emerson J.B."/>
            <person name="Anantharaman K."/>
            <person name="Thomas B.C."/>
            <person name="Malmstrom R."/>
            <person name="Stieglmeier M."/>
            <person name="Klingl A."/>
            <person name="Woyke T."/>
            <person name="Ryan C.M."/>
            <person name="Banfield J.F."/>
        </authorList>
    </citation>
    <scope>NUCLEOTIDE SEQUENCE [LARGE SCALE GENOMIC DNA]</scope>
    <source>
        <strain evidence="2">CG17_big_fil_post_rev_8_21_14_2_50_48_46</strain>
    </source>
</reference>
<sequence>MDLKKALSTDQIQRLFPWIPHGPVLDLGAGEGTWSQILSHYGFEVTGLESDPHRAEAFQQNLPKLTLLQKDLREVDLGNEAWASIFCLNLFPFLPQSEHAQELKRIAKALVPGGVLVFSSFSSEDPGANHSFARSVSGEVLPTGILSLESLKQYFSDWEIWFEFSGRVSDHHPPLGAHEHGLVQLIARKPEPEPAATVWETLPYLGAGLGWRPPLEGLFAHEGVADFIEIMTDDFLDPVWDASLLRLSRHYPVIPHGVELSVGSCEGLDPEYLLQVKRILARCKSPWWSDHLCFTHGSGIKTWSLNPLPCTEEALTVVLANAKHAIKTVGAPLLLENPAYYWRPELSEQLTDAAFFRKIVLEADAGILLDVANLYGNAKNLGLDPYAFIETLPADRIIQIHLAGGRIYKNMIFDTHDQAIFKETWELLKFVLRRSGVKAVSIERDDRFDDLQALIAEVDTARQLLGLRV</sequence>
<protein>
    <recommendedName>
        <fullName evidence="1">Methyltransferase domain-containing protein</fullName>
    </recommendedName>
</protein>
<dbReference type="Pfam" id="PF05114">
    <property type="entry name" value="MbnB_TglH_ChrH"/>
    <property type="match status" value="1"/>
</dbReference>
<dbReference type="AlphaFoldDB" id="A0A2M7G6M3"/>
<feature type="domain" description="Methyltransferase" evidence="1">
    <location>
        <begin position="24"/>
        <end position="114"/>
    </location>
</feature>
<dbReference type="Pfam" id="PF13649">
    <property type="entry name" value="Methyltransf_25"/>
    <property type="match status" value="1"/>
</dbReference>
<dbReference type="PANTHER" id="PTHR42194:SF1">
    <property type="entry name" value="UPF0276 PROTEIN HI_1600"/>
    <property type="match status" value="1"/>
</dbReference>
<gene>
    <name evidence="2" type="ORF">COW36_07985</name>
</gene>
<dbReference type="PANTHER" id="PTHR42194">
    <property type="entry name" value="UPF0276 PROTEIN HI_1600"/>
    <property type="match status" value="1"/>
</dbReference>
<dbReference type="InterPro" id="IPR007801">
    <property type="entry name" value="MbnB/TglH/ChrH"/>
</dbReference>
<dbReference type="Gene3D" id="3.40.50.150">
    <property type="entry name" value="Vaccinia Virus protein VP39"/>
    <property type="match status" value="1"/>
</dbReference>
<dbReference type="CDD" id="cd02440">
    <property type="entry name" value="AdoMet_MTases"/>
    <property type="match status" value="1"/>
</dbReference>
<dbReference type="Gene3D" id="3.20.20.150">
    <property type="entry name" value="Divalent-metal-dependent TIM barrel enzymes"/>
    <property type="match status" value="1"/>
</dbReference>
<comment type="caution">
    <text evidence="2">The sequence shown here is derived from an EMBL/GenBank/DDBJ whole genome shotgun (WGS) entry which is preliminary data.</text>
</comment>
<dbReference type="Proteomes" id="UP000231019">
    <property type="component" value="Unassembled WGS sequence"/>
</dbReference>
<dbReference type="SUPFAM" id="SSF53335">
    <property type="entry name" value="S-adenosyl-L-methionine-dependent methyltransferases"/>
    <property type="match status" value="1"/>
</dbReference>
<proteinExistence type="predicted"/>
<accession>A0A2M7G6M3</accession>
<evidence type="ECO:0000313" key="3">
    <source>
        <dbReference type="Proteomes" id="UP000231019"/>
    </source>
</evidence>
<dbReference type="InterPro" id="IPR041698">
    <property type="entry name" value="Methyltransf_25"/>
</dbReference>
<dbReference type="NCBIfam" id="NF003818">
    <property type="entry name" value="PRK05409.1"/>
    <property type="match status" value="1"/>
</dbReference>
<organism evidence="2 3">
    <name type="scientific">bacterium (Candidatus Blackallbacteria) CG17_big_fil_post_rev_8_21_14_2_50_48_46</name>
    <dbReference type="NCBI Taxonomy" id="2014261"/>
    <lineage>
        <taxon>Bacteria</taxon>
        <taxon>Candidatus Blackallbacteria</taxon>
    </lineage>
</organism>
<evidence type="ECO:0000313" key="2">
    <source>
        <dbReference type="EMBL" id="PIW17674.1"/>
    </source>
</evidence>
<name>A0A2M7G6M3_9BACT</name>